<dbReference type="PANTHER" id="PTHR30576">
    <property type="entry name" value="COLANIC BIOSYNTHESIS UDP-GLUCOSE LIPID CARRIER TRANSFERASE"/>
    <property type="match status" value="1"/>
</dbReference>
<organism evidence="9 10">
    <name type="scientific">Enterococcus faecalis TX4248</name>
    <dbReference type="NCBI Taxonomy" id="749495"/>
    <lineage>
        <taxon>Bacteria</taxon>
        <taxon>Bacillati</taxon>
        <taxon>Bacillota</taxon>
        <taxon>Bacilli</taxon>
        <taxon>Lactobacillales</taxon>
        <taxon>Enterococcaceae</taxon>
        <taxon>Enterococcus</taxon>
    </lineage>
</organism>
<feature type="transmembrane region" description="Helical" evidence="7">
    <location>
        <begin position="274"/>
        <end position="298"/>
    </location>
</feature>
<comment type="similarity">
    <text evidence="2">Belongs to the bacterial sugar transferase family.</text>
</comment>
<reference evidence="9 10" key="1">
    <citation type="submission" date="2010-07" db="EMBL/GenBank/DDBJ databases">
        <authorList>
            <person name="Sid Ahmed O."/>
        </authorList>
    </citation>
    <scope>NUCLEOTIDE SEQUENCE [LARGE SCALE GENOMIC DNA]</scope>
    <source>
        <strain evidence="9 10">TX4248</strain>
    </source>
</reference>
<evidence type="ECO:0000313" key="9">
    <source>
        <dbReference type="EMBL" id="EFM81890.1"/>
    </source>
</evidence>
<feature type="transmembrane region" description="Helical" evidence="7">
    <location>
        <begin position="127"/>
        <end position="150"/>
    </location>
</feature>
<evidence type="ECO:0000259" key="8">
    <source>
        <dbReference type="Pfam" id="PF02397"/>
    </source>
</evidence>
<feature type="transmembrane region" description="Helical" evidence="7">
    <location>
        <begin position="70"/>
        <end position="89"/>
    </location>
</feature>
<evidence type="ECO:0000256" key="6">
    <source>
        <dbReference type="ARBA" id="ARBA00023136"/>
    </source>
</evidence>
<dbReference type="PANTHER" id="PTHR30576:SF0">
    <property type="entry name" value="UNDECAPRENYL-PHOSPHATE N-ACETYLGALACTOSAMINYL 1-PHOSPHATE TRANSFERASE-RELATED"/>
    <property type="match status" value="1"/>
</dbReference>
<dbReference type="AlphaFoldDB" id="A0A125W3B1"/>
<evidence type="ECO:0000256" key="2">
    <source>
        <dbReference type="ARBA" id="ARBA00006464"/>
    </source>
</evidence>
<name>A0A125W3B1_ENTFL</name>
<sequence length="483" mass="56064">MHVITNNVITGSEERKFLMTSKSEWSNARRIVIILADVLLYNLSIILGFMVKFGREIPSFNFVAYEKSAIYISIFFIFLNLLLGAYIFYNRKISDIIFVTVIGQILMTLTIMIVTFAGRWFTFPRSVLGYSFIIGIIVLSLWRILVYYLYLKVSNERKVVLLGKENQVMRSIQNFMSDKNNKHKVTSVVVSNYYENLKKIIDEIDIVYISSNVDENEKVKLYQLIVKHKKKIFLDTSFENLIMLKPNMMNFEDESIIEVSNFEIQPEENFIKRLFDILVSVCLFVITSPLMLIAAILVKATSPGPVIYKQTRITLDQREFSILKFRTMSATAEAKSGPVLSTSNDSRVTTVGKYLRALRIDELPQLINVIRGDMSIVGPRPERPFFVDQFNQENPNYYLRHNVRAGITGYAQVYGKYASDYNSKLNFDLLYIKNYSLLLDMKILLQTIKILFDKVSSRGLDESEEREELTMDYCKENAIRIYR</sequence>
<dbReference type="Proteomes" id="UP000004846">
    <property type="component" value="Unassembled WGS sequence"/>
</dbReference>
<dbReference type="GO" id="GO:0016020">
    <property type="term" value="C:membrane"/>
    <property type="evidence" value="ECO:0007669"/>
    <property type="project" value="UniProtKB-SubCell"/>
</dbReference>
<evidence type="ECO:0000256" key="3">
    <source>
        <dbReference type="ARBA" id="ARBA00022679"/>
    </source>
</evidence>
<evidence type="ECO:0000256" key="5">
    <source>
        <dbReference type="ARBA" id="ARBA00022989"/>
    </source>
</evidence>
<dbReference type="NCBIfam" id="TIGR03025">
    <property type="entry name" value="EPS_sugtrans"/>
    <property type="match status" value="1"/>
</dbReference>
<evidence type="ECO:0000256" key="1">
    <source>
        <dbReference type="ARBA" id="ARBA00004141"/>
    </source>
</evidence>
<dbReference type="GO" id="GO:0016780">
    <property type="term" value="F:phosphotransferase activity, for other substituted phosphate groups"/>
    <property type="evidence" value="ECO:0007669"/>
    <property type="project" value="TreeGrafter"/>
</dbReference>
<feature type="transmembrane region" description="Helical" evidence="7">
    <location>
        <begin position="31"/>
        <end position="50"/>
    </location>
</feature>
<evidence type="ECO:0000256" key="7">
    <source>
        <dbReference type="SAM" id="Phobius"/>
    </source>
</evidence>
<evidence type="ECO:0000256" key="4">
    <source>
        <dbReference type="ARBA" id="ARBA00022692"/>
    </source>
</evidence>
<evidence type="ECO:0000313" key="10">
    <source>
        <dbReference type="Proteomes" id="UP000004846"/>
    </source>
</evidence>
<dbReference type="InterPro" id="IPR003362">
    <property type="entry name" value="Bact_transf"/>
</dbReference>
<dbReference type="Pfam" id="PF02397">
    <property type="entry name" value="Bac_transf"/>
    <property type="match status" value="1"/>
</dbReference>
<dbReference type="EMBL" id="AEBR01000088">
    <property type="protein sequence ID" value="EFM81890.1"/>
    <property type="molecule type" value="Genomic_DNA"/>
</dbReference>
<comment type="subcellular location">
    <subcellularLocation>
        <location evidence="1">Membrane</location>
        <topology evidence="1">Multi-pass membrane protein</topology>
    </subcellularLocation>
</comment>
<keyword evidence="5 7" id="KW-1133">Transmembrane helix</keyword>
<proteinExistence type="inferred from homology"/>
<feature type="domain" description="Bacterial sugar transferase" evidence="8">
    <location>
        <begin position="272"/>
        <end position="452"/>
    </location>
</feature>
<keyword evidence="4 7" id="KW-0812">Transmembrane</keyword>
<protein>
    <submittedName>
        <fullName evidence="9">Exopolysaccharide biosynthesis polyprenyl glycosylphosphotransferase</fullName>
    </submittedName>
</protein>
<gene>
    <name evidence="9" type="ORF">HMPREF9498_02462</name>
</gene>
<keyword evidence="3 9" id="KW-0808">Transferase</keyword>
<dbReference type="HOGENOM" id="CLU_024920_0_0_9"/>
<accession>A0A125W3B1</accession>
<feature type="transmembrane region" description="Helical" evidence="7">
    <location>
        <begin position="96"/>
        <end position="121"/>
    </location>
</feature>
<dbReference type="InterPro" id="IPR017475">
    <property type="entry name" value="EPS_sugar_tfrase"/>
</dbReference>
<comment type="caution">
    <text evidence="9">The sequence shown here is derived from an EMBL/GenBank/DDBJ whole genome shotgun (WGS) entry which is preliminary data.</text>
</comment>
<keyword evidence="6 7" id="KW-0472">Membrane</keyword>